<dbReference type="SUPFAM" id="SSF52499">
    <property type="entry name" value="Isochorismatase-like hydrolases"/>
    <property type="match status" value="1"/>
</dbReference>
<keyword evidence="4" id="KW-1185">Reference proteome</keyword>
<dbReference type="PATRIC" id="fig|482957.22.peg.2330"/>
<dbReference type="HOGENOM" id="CLU_732945_0_0_4"/>
<dbReference type="Proteomes" id="UP000002705">
    <property type="component" value="Chromosome 1"/>
</dbReference>
<dbReference type="InterPro" id="IPR000868">
    <property type="entry name" value="Isochorismatase-like_dom"/>
</dbReference>
<dbReference type="InterPro" id="IPR006175">
    <property type="entry name" value="YjgF/YER057c/UK114"/>
</dbReference>
<evidence type="ECO:0000256" key="1">
    <source>
        <dbReference type="ARBA" id="ARBA00022801"/>
    </source>
</evidence>
<dbReference type="Pfam" id="PF01042">
    <property type="entry name" value="Ribonuc_L-PSP"/>
    <property type="match status" value="1"/>
</dbReference>
<dbReference type="InterPro" id="IPR050272">
    <property type="entry name" value="Isochorismatase-like_hydrls"/>
</dbReference>
<accession>Q39EZ3</accession>
<evidence type="ECO:0000259" key="2">
    <source>
        <dbReference type="Pfam" id="PF00857"/>
    </source>
</evidence>
<dbReference type="EMBL" id="CP000151">
    <property type="protein sequence ID" value="ABB08973.1"/>
    <property type="molecule type" value="Genomic_DNA"/>
</dbReference>
<feature type="domain" description="Isochorismatase-like" evidence="2">
    <location>
        <begin position="36"/>
        <end position="221"/>
    </location>
</feature>
<dbReference type="AlphaFoldDB" id="Q39EZ3"/>
<evidence type="ECO:0000313" key="3">
    <source>
        <dbReference type="EMBL" id="ABB08973.1"/>
    </source>
</evidence>
<dbReference type="Gene3D" id="3.30.1330.40">
    <property type="entry name" value="RutC-like"/>
    <property type="match status" value="1"/>
</dbReference>
<name>Q39EZ3_BURL3</name>
<dbReference type="SUPFAM" id="SSF55298">
    <property type="entry name" value="YjgF-like"/>
    <property type="match status" value="1"/>
</dbReference>
<dbReference type="InterPro" id="IPR035959">
    <property type="entry name" value="RutC-like_sf"/>
</dbReference>
<dbReference type="CDD" id="cd00431">
    <property type="entry name" value="cysteine_hydrolases"/>
    <property type="match status" value="1"/>
</dbReference>
<dbReference type="Gene3D" id="3.40.50.850">
    <property type="entry name" value="Isochorismatase-like"/>
    <property type="match status" value="1"/>
</dbReference>
<dbReference type="CDD" id="cd00448">
    <property type="entry name" value="YjgF_YER057c_UK114_family"/>
    <property type="match status" value="1"/>
</dbReference>
<dbReference type="GO" id="GO:0016787">
    <property type="term" value="F:hydrolase activity"/>
    <property type="evidence" value="ECO:0007669"/>
    <property type="project" value="UniProtKB-KW"/>
</dbReference>
<evidence type="ECO:0000313" key="4">
    <source>
        <dbReference type="Proteomes" id="UP000002705"/>
    </source>
</evidence>
<dbReference type="InterPro" id="IPR036380">
    <property type="entry name" value="Isochorismatase-like_sf"/>
</dbReference>
<organism evidence="3 4">
    <name type="scientific">Burkholderia lata (strain ATCC 17760 / DSM 23089 / LMG 22485 / NCIMB 9086 / R18194 / 383)</name>
    <dbReference type="NCBI Taxonomy" id="482957"/>
    <lineage>
        <taxon>Bacteria</taxon>
        <taxon>Pseudomonadati</taxon>
        <taxon>Pseudomonadota</taxon>
        <taxon>Betaproteobacteria</taxon>
        <taxon>Burkholderiales</taxon>
        <taxon>Burkholderiaceae</taxon>
        <taxon>Burkholderia</taxon>
        <taxon>Burkholderia cepacia complex</taxon>
    </lineage>
</organism>
<proteinExistence type="predicted"/>
<protein>
    <submittedName>
        <fullName evidence="3">Isochorismatase hydrolase/Endoribonuclease L-PSP</fullName>
    </submittedName>
</protein>
<dbReference type="Pfam" id="PF00857">
    <property type="entry name" value="Isochorismatase"/>
    <property type="match status" value="1"/>
</dbReference>
<keyword evidence="1 3" id="KW-0378">Hydrolase</keyword>
<sequence>MATGASEAAPPSSQPEVSVTAVAREPIANVPDDGRSALLMIEFVNEWLAPEGKLRRLIEDEHQFSQSQEAARLALAAARQAGMPVIHATLQMSSDYRELGRARFGLRGAIQKAGTWQKQESGWQFHGPFAPLENEFVVSGRAGASAFSASDLDNYLRGQGITRLYLAGYATHVCIESTLRAAHDLGYEPVVLSDATAAFTDQQQQHVLNEVVHHFGWAMPTRVFVDSMSSTSKITDIPEASPAAPPAEPAETMRTLTAPGQDIPGISGAVVVKGDLALLSGHVPVAADGSIAPTLEGQLEQAFQNLDSTLHHAGSSLDRIARMTLYVRGYRPEQLGTIRTVRDRWLKGHAPASALIGVASLFRPDVLVEIDAIAVMR</sequence>
<dbReference type="PANTHER" id="PTHR43540">
    <property type="entry name" value="PEROXYUREIDOACRYLATE/UREIDOACRYLATE AMIDOHYDROLASE-RELATED"/>
    <property type="match status" value="1"/>
</dbReference>
<gene>
    <name evidence="3" type="ordered locus">Bcep18194_A5379</name>
</gene>
<reference evidence="3" key="1">
    <citation type="submission" date="2009-01" db="EMBL/GenBank/DDBJ databases">
        <title>Complete sequence of chromosome 1 of Burkholderia sp. 383.</title>
        <authorList>
            <consortium name="US DOE Joint Genome Institute"/>
            <person name="Copeland A."/>
            <person name="Lucas S."/>
            <person name="Lapidus A."/>
            <person name="Barry K."/>
            <person name="Detter J.C."/>
            <person name="Glavina T."/>
            <person name="Hammon N."/>
            <person name="Israni S."/>
            <person name="Pitluck S."/>
            <person name="Chain P."/>
            <person name="Malfatti S."/>
            <person name="Shin M."/>
            <person name="Vergez L."/>
            <person name="Schmutz J."/>
            <person name="Larimer F."/>
            <person name="Land M."/>
            <person name="Kyrpides N."/>
            <person name="Lykidis A."/>
            <person name="Richardson P."/>
        </authorList>
    </citation>
    <scope>NUCLEOTIDE SEQUENCE</scope>
    <source>
        <strain evidence="3">383</strain>
    </source>
</reference>
<dbReference type="KEGG" id="bur:Bcep18194_A5379"/>
<dbReference type="PANTHER" id="PTHR43540:SF16">
    <property type="entry name" value="ISOCHORISMATASE-LIKE DOMAIN-CONTAINING PROTEIN"/>
    <property type="match status" value="1"/>
</dbReference>